<feature type="compositionally biased region" description="Polar residues" evidence="1">
    <location>
        <begin position="86"/>
        <end position="101"/>
    </location>
</feature>
<dbReference type="AlphaFoldDB" id="A0A6P8ZN54"/>
<protein>
    <submittedName>
        <fullName evidence="3">Uncharacterized protein LOC117645569</fullName>
    </submittedName>
</protein>
<organism evidence="3">
    <name type="scientific">Thrips palmi</name>
    <name type="common">Melon thrips</name>
    <dbReference type="NCBI Taxonomy" id="161013"/>
    <lineage>
        <taxon>Eukaryota</taxon>
        <taxon>Metazoa</taxon>
        <taxon>Ecdysozoa</taxon>
        <taxon>Arthropoda</taxon>
        <taxon>Hexapoda</taxon>
        <taxon>Insecta</taxon>
        <taxon>Pterygota</taxon>
        <taxon>Neoptera</taxon>
        <taxon>Paraneoptera</taxon>
        <taxon>Thysanoptera</taxon>
        <taxon>Terebrantia</taxon>
        <taxon>Thripoidea</taxon>
        <taxon>Thripidae</taxon>
        <taxon>Thrips</taxon>
    </lineage>
</organism>
<evidence type="ECO:0000313" key="3">
    <source>
        <dbReference type="RefSeq" id="XP_034241759.1"/>
    </source>
</evidence>
<evidence type="ECO:0000256" key="1">
    <source>
        <dbReference type="SAM" id="MobiDB-lite"/>
    </source>
</evidence>
<dbReference type="KEGG" id="tpal:117645569"/>
<keyword evidence="2" id="KW-1185">Reference proteome</keyword>
<accession>A0A6P8ZN54</accession>
<proteinExistence type="predicted"/>
<dbReference type="RefSeq" id="XP_034241759.1">
    <property type="nucleotide sequence ID" value="XM_034385868.1"/>
</dbReference>
<reference evidence="3" key="1">
    <citation type="submission" date="2025-08" db="UniProtKB">
        <authorList>
            <consortium name="RefSeq"/>
        </authorList>
    </citation>
    <scope>IDENTIFICATION</scope>
    <source>
        <tissue evidence="3">Total insect</tissue>
    </source>
</reference>
<feature type="compositionally biased region" description="Basic and acidic residues" evidence="1">
    <location>
        <begin position="141"/>
        <end position="150"/>
    </location>
</feature>
<sequence length="150" mass="17667">MFFGVFQVQAQAPAEEQEELLQIQQILSNHRLPLQREERKRKEISKDWRRQKQLLLWPLFIRRIKVIHVGDKRKRNKEGSSKLKDSNTQTPRTNQNLNGSASAKRHTSCRLISLQEDTKKRSPSGRRRAANELTTRRMRARSTDDSTRHA</sequence>
<gene>
    <name evidence="3" type="primary">LOC117645569</name>
</gene>
<feature type="region of interest" description="Disordered" evidence="1">
    <location>
        <begin position="70"/>
        <end position="150"/>
    </location>
</feature>
<evidence type="ECO:0000313" key="2">
    <source>
        <dbReference type="Proteomes" id="UP000515158"/>
    </source>
</evidence>
<name>A0A6P8ZN54_THRPL</name>
<dbReference type="GeneID" id="117645569"/>
<dbReference type="Proteomes" id="UP000515158">
    <property type="component" value="Unplaced"/>
</dbReference>
<dbReference type="InParanoid" id="A0A6P8ZN54"/>